<evidence type="ECO:0000313" key="3">
    <source>
        <dbReference type="Proteomes" id="UP000018211"/>
    </source>
</evidence>
<dbReference type="PROSITE" id="PS51257">
    <property type="entry name" value="PROKAR_LIPOPROTEIN"/>
    <property type="match status" value="1"/>
</dbReference>
<dbReference type="RefSeq" id="WP_022613130.1">
    <property type="nucleotide sequence ID" value="NZ_LK391965.1"/>
</dbReference>
<reference evidence="2 3" key="1">
    <citation type="journal article" date="2013" name="ISME J.">
        <title>Comparative genomics of pathogenic lineages of Vibrio nigripulchritudo identifies virulence-associated traits.</title>
        <authorList>
            <person name="Goudenege D."/>
            <person name="Labreuche Y."/>
            <person name="Krin E."/>
            <person name="Ansquer D."/>
            <person name="Mangenot S."/>
            <person name="Calteau A."/>
            <person name="Medigue C."/>
            <person name="Mazel D."/>
            <person name="Polz M.F."/>
            <person name="Le Roux F."/>
        </authorList>
    </citation>
    <scope>NUCLEOTIDE SEQUENCE [LARGE SCALE GENOMIC DNA]</scope>
    <source>
        <strain evidence="2 3">SOn1</strain>
    </source>
</reference>
<evidence type="ECO:0008006" key="4">
    <source>
        <dbReference type="Google" id="ProtNLM"/>
    </source>
</evidence>
<sequence>MTRIFKAGLLVCCAALSCQAYSASPNELVDAAMERTEHFVIYDGSYVSIPYPNGDVASNKGVCTDVIIRSYRTLDIDLQKRVHEDIKAHFDQYPSKRIWGLSRPDKNIDHRRVPNLQAYFKRHGESLRVSRKGTNYKPGDIVTWMLPGNLPHIGIVVDQRSEDGERPLIVHNIGFGPKMDDMLFDYQITGHYRYFPQK</sequence>
<evidence type="ECO:0000313" key="2">
    <source>
        <dbReference type="EMBL" id="CCO48746.1"/>
    </source>
</evidence>
<keyword evidence="1" id="KW-0732">Signal</keyword>
<name>A0AAV2VVM5_9VIBR</name>
<dbReference type="InterPro" id="IPR009706">
    <property type="entry name" value="DUF1287"/>
</dbReference>
<comment type="caution">
    <text evidence="2">The sequence shown here is derived from an EMBL/GenBank/DDBJ whole genome shotgun (WGS) entry which is preliminary data.</text>
</comment>
<dbReference type="Proteomes" id="UP000018211">
    <property type="component" value="Unassembled WGS sequence"/>
</dbReference>
<dbReference type="EMBL" id="CAOF01000154">
    <property type="protein sequence ID" value="CCO48746.1"/>
    <property type="molecule type" value="Genomic_DNA"/>
</dbReference>
<dbReference type="AlphaFoldDB" id="A0AAV2VVM5"/>
<organism evidence="2 3">
    <name type="scientific">Vibrio nigripulchritudo SOn1</name>
    <dbReference type="NCBI Taxonomy" id="1238450"/>
    <lineage>
        <taxon>Bacteria</taxon>
        <taxon>Pseudomonadati</taxon>
        <taxon>Pseudomonadota</taxon>
        <taxon>Gammaproteobacteria</taxon>
        <taxon>Vibrionales</taxon>
        <taxon>Vibrionaceae</taxon>
        <taxon>Vibrio</taxon>
    </lineage>
</organism>
<dbReference type="Pfam" id="PF06940">
    <property type="entry name" value="DUF1287"/>
    <property type="match status" value="1"/>
</dbReference>
<protein>
    <recommendedName>
        <fullName evidence="4">DUF1287 domain-containing protein</fullName>
    </recommendedName>
</protein>
<evidence type="ECO:0000256" key="1">
    <source>
        <dbReference type="SAM" id="SignalP"/>
    </source>
</evidence>
<gene>
    <name evidence="2" type="ORF">VIBNISOn1_600052</name>
</gene>
<proteinExistence type="predicted"/>
<feature type="chain" id="PRO_5043988155" description="DUF1287 domain-containing protein" evidence="1">
    <location>
        <begin position="23"/>
        <end position="198"/>
    </location>
</feature>
<accession>A0AAV2VVM5</accession>
<dbReference type="PIRSF" id="PIRSF011444">
    <property type="entry name" value="DUF1287"/>
    <property type="match status" value="1"/>
</dbReference>
<feature type="signal peptide" evidence="1">
    <location>
        <begin position="1"/>
        <end position="22"/>
    </location>
</feature>